<accession>A0ABR4GG77</accession>
<evidence type="ECO:0000313" key="1">
    <source>
        <dbReference type="EMBL" id="KAL2797520.1"/>
    </source>
</evidence>
<proteinExistence type="predicted"/>
<dbReference type="Proteomes" id="UP001610563">
    <property type="component" value="Unassembled WGS sequence"/>
</dbReference>
<gene>
    <name evidence="1" type="ORF">BJX66DRAFT_297369</name>
</gene>
<sequence>MQWNIQDDCHDAAIFLIFVCIPFQSRTYTVVGYGLKERTGTGRIDESTVMDLDFVGC</sequence>
<keyword evidence="2" id="KW-1185">Reference proteome</keyword>
<dbReference type="EMBL" id="JBFTWV010000018">
    <property type="protein sequence ID" value="KAL2797520.1"/>
    <property type="molecule type" value="Genomic_DNA"/>
</dbReference>
<organism evidence="1 2">
    <name type="scientific">Aspergillus keveii</name>
    <dbReference type="NCBI Taxonomy" id="714993"/>
    <lineage>
        <taxon>Eukaryota</taxon>
        <taxon>Fungi</taxon>
        <taxon>Dikarya</taxon>
        <taxon>Ascomycota</taxon>
        <taxon>Pezizomycotina</taxon>
        <taxon>Eurotiomycetes</taxon>
        <taxon>Eurotiomycetidae</taxon>
        <taxon>Eurotiales</taxon>
        <taxon>Aspergillaceae</taxon>
        <taxon>Aspergillus</taxon>
        <taxon>Aspergillus subgen. Nidulantes</taxon>
    </lineage>
</organism>
<comment type="caution">
    <text evidence="1">The sequence shown here is derived from an EMBL/GenBank/DDBJ whole genome shotgun (WGS) entry which is preliminary data.</text>
</comment>
<protein>
    <submittedName>
        <fullName evidence="1">Uncharacterized protein</fullName>
    </submittedName>
</protein>
<reference evidence="1 2" key="1">
    <citation type="submission" date="2024-07" db="EMBL/GenBank/DDBJ databases">
        <title>Section-level genome sequencing and comparative genomics of Aspergillus sections Usti and Cavernicolus.</title>
        <authorList>
            <consortium name="Lawrence Berkeley National Laboratory"/>
            <person name="Nybo J.L."/>
            <person name="Vesth T.C."/>
            <person name="Theobald S."/>
            <person name="Frisvad J.C."/>
            <person name="Larsen T.O."/>
            <person name="Kjaerboelling I."/>
            <person name="Rothschild-Mancinelli K."/>
            <person name="Lyhne E.K."/>
            <person name="Kogle M.E."/>
            <person name="Barry K."/>
            <person name="Clum A."/>
            <person name="Na H."/>
            <person name="Ledsgaard L."/>
            <person name="Lin J."/>
            <person name="Lipzen A."/>
            <person name="Kuo A."/>
            <person name="Riley R."/>
            <person name="Mondo S."/>
            <person name="Labutti K."/>
            <person name="Haridas S."/>
            <person name="Pangalinan J."/>
            <person name="Salamov A.A."/>
            <person name="Simmons B.A."/>
            <person name="Magnuson J.K."/>
            <person name="Chen J."/>
            <person name="Drula E."/>
            <person name="Henrissat B."/>
            <person name="Wiebenga A."/>
            <person name="Lubbers R.J."/>
            <person name="Gomes A.C."/>
            <person name="Makela M.R."/>
            <person name="Stajich J."/>
            <person name="Grigoriev I.V."/>
            <person name="Mortensen U.H."/>
            <person name="De Vries R.P."/>
            <person name="Baker S.E."/>
            <person name="Andersen M.R."/>
        </authorList>
    </citation>
    <scope>NUCLEOTIDE SEQUENCE [LARGE SCALE GENOMIC DNA]</scope>
    <source>
        <strain evidence="1 2">CBS 209.92</strain>
    </source>
</reference>
<evidence type="ECO:0000313" key="2">
    <source>
        <dbReference type="Proteomes" id="UP001610563"/>
    </source>
</evidence>
<name>A0ABR4GG77_9EURO</name>